<keyword evidence="4 5" id="KW-0472">Membrane</keyword>
<sequence>MANLISGKVSLSMLVGSLLLFSFLIDSAVAHGGAADEGVDEASVNLRAKSLILVKIYCLIIIFFATFLPGISPYFFRWNYGFLVLGIQFAGGVFLATAMLHFLGDSNDTFGSLTPKTYPFAFMLACSGYLITAVADVIIQSIYLRQSQNRRTSDAETGKESAITGAVGPNDHEAGHMVQATLIHTASMGDAVLLILALCFHSVFEGIAIGVAANKADAWRSLWTISLHKVFAAIAMGIALLRILPNRPFLSCAAYALAFAISSPVGIAIGIIIDSTTQGSTADWIYAISMGFAAGVFIYVAINHLLAKGFIPPNNEKVAVDTPVLKLLAFALGLGVLFVVMIWD</sequence>
<evidence type="ECO:0000256" key="6">
    <source>
        <dbReference type="SAM" id="SignalP"/>
    </source>
</evidence>
<feature type="transmembrane region" description="Helical" evidence="5">
    <location>
        <begin position="323"/>
        <end position="343"/>
    </location>
</feature>
<evidence type="ECO:0000313" key="9">
    <source>
        <dbReference type="Proteomes" id="UP000244005"/>
    </source>
</evidence>
<dbReference type="PANTHER" id="PTHR11040:SF140">
    <property type="entry name" value="ZRT (ZRT), IRT- (IRT-) LIKE PROTEIN TRANSPORTER"/>
    <property type="match status" value="1"/>
</dbReference>
<evidence type="ECO:0000256" key="4">
    <source>
        <dbReference type="ARBA" id="ARBA00023136"/>
    </source>
</evidence>
<comment type="subcellular location">
    <subcellularLocation>
        <location evidence="1">Membrane</location>
        <topology evidence="1">Multi-pass membrane protein</topology>
    </subcellularLocation>
</comment>
<dbReference type="AlphaFoldDB" id="A0A0E3DAH5"/>
<proteinExistence type="evidence at transcript level"/>
<accession>A0A0E3DAH5</accession>
<dbReference type="PANTHER" id="PTHR11040">
    <property type="entry name" value="ZINC/IRON TRANSPORTER"/>
    <property type="match status" value="1"/>
</dbReference>
<dbReference type="OrthoDB" id="448280at2759"/>
<reference evidence="8" key="3">
    <citation type="submission" date="2017-12" db="EMBL/GenBank/DDBJ databases">
        <title>WGS assembly of Marchantia polymorpha.</title>
        <authorList>
            <person name="Bowman J.L."/>
            <person name="Kohchi T."/>
            <person name="Yamato K.T."/>
            <person name="Jenkins J."/>
            <person name="Shu S."/>
            <person name="Ishizaki K."/>
            <person name="Yamaoka S."/>
            <person name="Nishihama R."/>
            <person name="Nakamura Y."/>
            <person name="Berger F."/>
            <person name="Adam C."/>
            <person name="Aki S.S."/>
            <person name="Althoff F."/>
            <person name="Araki T."/>
            <person name="Arteaga-Vazquez M.A."/>
            <person name="Balasubrmanian S."/>
            <person name="Bauer D."/>
            <person name="Boehm C.R."/>
            <person name="Briginshaw L."/>
            <person name="Caballero-Perez J."/>
            <person name="Catarino B."/>
            <person name="Chen F."/>
            <person name="Chiyoda S."/>
            <person name="Chovatia M."/>
            <person name="Davies K.M."/>
            <person name="Delmans M."/>
            <person name="Demura T."/>
            <person name="Dierschke T."/>
            <person name="Dolan L."/>
            <person name="Dorantes-Acosta A.E."/>
            <person name="Eklund D.M."/>
            <person name="Florent S.N."/>
            <person name="Flores-Sandoval E."/>
            <person name="Fujiyama A."/>
            <person name="Fukuzawa H."/>
            <person name="Galik B."/>
            <person name="Grimanelli D."/>
            <person name="Grimwood J."/>
            <person name="Grossniklaus U."/>
            <person name="Hamada T."/>
            <person name="Haseloff J."/>
            <person name="Hetherington A.J."/>
            <person name="Higo A."/>
            <person name="Hirakawa Y."/>
            <person name="Hundley H.N."/>
            <person name="Ikeda Y."/>
            <person name="Inoue K."/>
            <person name="Inoue S."/>
            <person name="Ishida S."/>
            <person name="Jia Q."/>
            <person name="Kakita M."/>
            <person name="Kanazawa T."/>
            <person name="Kawai Y."/>
            <person name="Kawashima T."/>
            <person name="Kennedy M."/>
            <person name="Kinose K."/>
            <person name="Kinoshita T."/>
            <person name="Kohara Y."/>
            <person name="Koide E."/>
            <person name="Komatsu K."/>
            <person name="Kopischke S."/>
            <person name="Kubo M."/>
            <person name="Kyozuka J."/>
            <person name="Lagercrantz U."/>
            <person name="Lin S.S."/>
            <person name="Lindquist E."/>
            <person name="Lipzen A.M."/>
            <person name="Lu C."/>
            <person name="Luna E.D."/>
            <person name="Martienssen R.A."/>
            <person name="Minamino N."/>
            <person name="Mizutani M."/>
            <person name="Mizutani M."/>
            <person name="Mochizuki N."/>
            <person name="Monte I."/>
            <person name="Mosher R."/>
            <person name="Nagasaki H."/>
            <person name="Nakagami H."/>
            <person name="Naramoto S."/>
            <person name="Nishitani K."/>
            <person name="Ohtani M."/>
            <person name="Okamoto T."/>
            <person name="Okumura M."/>
            <person name="Phillips J."/>
            <person name="Pollak B."/>
            <person name="Reinders A."/>
            <person name="Roevekamp M."/>
            <person name="Sano R."/>
            <person name="Sawa S."/>
            <person name="Schmid M.W."/>
            <person name="Shirakawa M."/>
            <person name="Solano R."/>
            <person name="Spunde A."/>
            <person name="Suetsugu N."/>
            <person name="Sugano S."/>
            <person name="Sugiyama A."/>
            <person name="Sun R."/>
            <person name="Suzuki Y."/>
            <person name="Takenaka M."/>
            <person name="Takezawa D."/>
            <person name="Tomogane H."/>
            <person name="Tsuzuki M."/>
            <person name="Ueda T."/>
            <person name="Umeda M."/>
            <person name="Ward J.M."/>
            <person name="Watanabe Y."/>
            <person name="Yazaki K."/>
            <person name="Yokoyama R."/>
            <person name="Yoshitake Y."/>
            <person name="Yotsui I."/>
            <person name="Zachgo S."/>
            <person name="Schmutz J."/>
        </authorList>
    </citation>
    <scope>NUCLEOTIDE SEQUENCE [LARGE SCALE GENOMIC DNA]</scope>
    <source>
        <strain evidence="8">Tak-1</strain>
    </source>
</reference>
<evidence type="ECO:0000256" key="2">
    <source>
        <dbReference type="ARBA" id="ARBA00022692"/>
    </source>
</evidence>
<dbReference type="GO" id="GO:0071577">
    <property type="term" value="P:zinc ion transmembrane transport"/>
    <property type="evidence" value="ECO:0000318"/>
    <property type="project" value="GO_Central"/>
</dbReference>
<dbReference type="Gramene" id="Mp7g02450.1">
    <property type="protein sequence ID" value="Mp7g02450.1.cds"/>
    <property type="gene ID" value="Mp7g02450"/>
</dbReference>
<feature type="transmembrane region" description="Helical" evidence="5">
    <location>
        <begin position="48"/>
        <end position="68"/>
    </location>
</feature>
<keyword evidence="2 5" id="KW-0812">Transmembrane</keyword>
<evidence type="ECO:0000256" key="3">
    <source>
        <dbReference type="ARBA" id="ARBA00022989"/>
    </source>
</evidence>
<feature type="signal peptide" evidence="6">
    <location>
        <begin position="1"/>
        <end position="30"/>
    </location>
</feature>
<evidence type="ECO:0000313" key="7">
    <source>
        <dbReference type="EMBL" id="AHU86549.1"/>
    </source>
</evidence>
<dbReference type="EMBL" id="KJ146969">
    <property type="protein sequence ID" value="AHU86549.1"/>
    <property type="molecule type" value="mRNA"/>
</dbReference>
<dbReference type="Proteomes" id="UP000244005">
    <property type="component" value="Unassembled WGS sequence"/>
</dbReference>
<dbReference type="EMBL" id="KZ772760">
    <property type="protein sequence ID" value="PTQ33495.1"/>
    <property type="molecule type" value="Genomic_DNA"/>
</dbReference>
<dbReference type="GO" id="GO:0005385">
    <property type="term" value="F:zinc ion transmembrane transporter activity"/>
    <property type="evidence" value="ECO:0000318"/>
    <property type="project" value="GO_Central"/>
</dbReference>
<evidence type="ECO:0000313" key="8">
    <source>
        <dbReference type="EMBL" id="PTQ33495.1"/>
    </source>
</evidence>
<keyword evidence="9" id="KW-1185">Reference proteome</keyword>
<feature type="transmembrane region" description="Helical" evidence="5">
    <location>
        <begin position="80"/>
        <end position="100"/>
    </location>
</feature>
<reference evidence="7" key="1">
    <citation type="submission" date="2014-01" db="EMBL/GenBank/DDBJ databases">
        <authorList>
            <person name="Jing Chi L."/>
            <person name="Kimitsune I."/>
            <person name="Takayuki K."/>
            <person name="Kuo-Chen Y."/>
        </authorList>
    </citation>
    <scope>NUCLEOTIDE SEQUENCE</scope>
</reference>
<dbReference type="InterPro" id="IPR003689">
    <property type="entry name" value="ZIP"/>
</dbReference>
<keyword evidence="6" id="KW-0732">Signal</keyword>
<feature type="chain" id="PRO_5002410185" evidence="6">
    <location>
        <begin position="31"/>
        <end position="344"/>
    </location>
</feature>
<protein>
    <submittedName>
        <fullName evidence="7">ZIP5</fullName>
    </submittedName>
</protein>
<reference evidence="9" key="2">
    <citation type="journal article" date="2017" name="Cell">
        <title>Insights into land plant evolution garnered from the Marchantia polymorpha genome.</title>
        <authorList>
            <person name="Bowman J.L."/>
            <person name="Kohchi T."/>
            <person name="Yamato K.T."/>
            <person name="Jenkins J."/>
            <person name="Shu S."/>
            <person name="Ishizaki K."/>
            <person name="Yamaoka S."/>
            <person name="Nishihama R."/>
            <person name="Nakamura Y."/>
            <person name="Berger F."/>
            <person name="Adam C."/>
            <person name="Aki S.S."/>
            <person name="Althoff F."/>
            <person name="Araki T."/>
            <person name="Arteaga-Vazquez M.A."/>
            <person name="Balasubrmanian S."/>
            <person name="Barry K."/>
            <person name="Bauer D."/>
            <person name="Boehm C.R."/>
            <person name="Briginshaw L."/>
            <person name="Caballero-Perez J."/>
            <person name="Catarino B."/>
            <person name="Chen F."/>
            <person name="Chiyoda S."/>
            <person name="Chovatia M."/>
            <person name="Davies K.M."/>
            <person name="Delmans M."/>
            <person name="Demura T."/>
            <person name="Dierschke T."/>
            <person name="Dolan L."/>
            <person name="Dorantes-Acosta A.E."/>
            <person name="Eklund D.M."/>
            <person name="Florent S.N."/>
            <person name="Flores-Sandoval E."/>
            <person name="Fujiyama A."/>
            <person name="Fukuzawa H."/>
            <person name="Galik B."/>
            <person name="Grimanelli D."/>
            <person name="Grimwood J."/>
            <person name="Grossniklaus U."/>
            <person name="Hamada T."/>
            <person name="Haseloff J."/>
            <person name="Hetherington A.J."/>
            <person name="Higo A."/>
            <person name="Hirakawa Y."/>
            <person name="Hundley H.N."/>
            <person name="Ikeda Y."/>
            <person name="Inoue K."/>
            <person name="Inoue S.I."/>
            <person name="Ishida S."/>
            <person name="Jia Q."/>
            <person name="Kakita M."/>
            <person name="Kanazawa T."/>
            <person name="Kawai Y."/>
            <person name="Kawashima T."/>
            <person name="Kennedy M."/>
            <person name="Kinose K."/>
            <person name="Kinoshita T."/>
            <person name="Kohara Y."/>
            <person name="Koide E."/>
            <person name="Komatsu K."/>
            <person name="Kopischke S."/>
            <person name="Kubo M."/>
            <person name="Kyozuka J."/>
            <person name="Lagercrantz U."/>
            <person name="Lin S.S."/>
            <person name="Lindquist E."/>
            <person name="Lipzen A.M."/>
            <person name="Lu C.W."/>
            <person name="De Luna E."/>
            <person name="Martienssen R.A."/>
            <person name="Minamino N."/>
            <person name="Mizutani M."/>
            <person name="Mizutani M."/>
            <person name="Mochizuki N."/>
            <person name="Monte I."/>
            <person name="Mosher R."/>
            <person name="Nagasaki H."/>
            <person name="Nakagami H."/>
            <person name="Naramoto S."/>
            <person name="Nishitani K."/>
            <person name="Ohtani M."/>
            <person name="Okamoto T."/>
            <person name="Okumura M."/>
            <person name="Phillips J."/>
            <person name="Pollak B."/>
            <person name="Reinders A."/>
            <person name="Rovekamp M."/>
            <person name="Sano R."/>
            <person name="Sawa S."/>
            <person name="Schmid M.W."/>
            <person name="Shirakawa M."/>
            <person name="Solano R."/>
            <person name="Spunde A."/>
            <person name="Suetsugu N."/>
            <person name="Sugano S."/>
            <person name="Sugiyama A."/>
            <person name="Sun R."/>
            <person name="Suzuki Y."/>
            <person name="Takenaka M."/>
            <person name="Takezawa D."/>
            <person name="Tomogane H."/>
            <person name="Tsuzuki M."/>
            <person name="Ueda T."/>
            <person name="Umeda M."/>
            <person name="Ward J.M."/>
            <person name="Watanabe Y."/>
            <person name="Yazaki K."/>
            <person name="Yokoyama R."/>
            <person name="Yoshitake Y."/>
            <person name="Yotsui I."/>
            <person name="Zachgo S."/>
            <person name="Schmutz J."/>
        </authorList>
    </citation>
    <scope>NUCLEOTIDE SEQUENCE [LARGE SCALE GENOMIC DNA]</scope>
    <source>
        <strain evidence="9">Tak-1</strain>
    </source>
</reference>
<keyword evidence="3 5" id="KW-1133">Transmembrane helix</keyword>
<dbReference type="Pfam" id="PF02535">
    <property type="entry name" value="Zip"/>
    <property type="match status" value="1"/>
</dbReference>
<feature type="transmembrane region" description="Helical" evidence="5">
    <location>
        <begin position="284"/>
        <end position="302"/>
    </location>
</feature>
<feature type="transmembrane region" description="Helical" evidence="5">
    <location>
        <begin position="120"/>
        <end position="144"/>
    </location>
</feature>
<feature type="transmembrane region" description="Helical" evidence="5">
    <location>
        <begin position="252"/>
        <end position="272"/>
    </location>
</feature>
<dbReference type="OMA" id="VSAHKYI"/>
<feature type="transmembrane region" description="Helical" evidence="5">
    <location>
        <begin position="225"/>
        <end position="245"/>
    </location>
</feature>
<feature type="transmembrane region" description="Helical" evidence="5">
    <location>
        <begin position="191"/>
        <end position="213"/>
    </location>
</feature>
<dbReference type="GO" id="GO:0016020">
    <property type="term" value="C:membrane"/>
    <property type="evidence" value="ECO:0000318"/>
    <property type="project" value="GO_Central"/>
</dbReference>
<name>A0A0E3DAH5_MARPO</name>
<evidence type="ECO:0000256" key="1">
    <source>
        <dbReference type="ARBA" id="ARBA00004141"/>
    </source>
</evidence>
<evidence type="ECO:0000256" key="5">
    <source>
        <dbReference type="SAM" id="Phobius"/>
    </source>
</evidence>
<gene>
    <name evidence="7" type="primary">ZIP5</name>
    <name evidence="8" type="ORF">MARPO_0088s0041</name>
</gene>
<organism evidence="7">
    <name type="scientific">Marchantia polymorpha</name>
    <name type="common">Common liverwort</name>
    <name type="synonym">Marchantia aquatica</name>
    <dbReference type="NCBI Taxonomy" id="3197"/>
    <lineage>
        <taxon>Eukaryota</taxon>
        <taxon>Viridiplantae</taxon>
        <taxon>Streptophyta</taxon>
        <taxon>Embryophyta</taxon>
        <taxon>Marchantiophyta</taxon>
        <taxon>Marchantiopsida</taxon>
        <taxon>Marchantiidae</taxon>
        <taxon>Marchantiales</taxon>
        <taxon>Marchantiaceae</taxon>
        <taxon>Marchantia</taxon>
    </lineage>
</organism>